<sequence length="227" mass="25424">MATDTDSWLHFICSDTPGVTTMSSEPATRSPAPGPASSFEEPNNATASAHFLPPPTGGLPSSVSPSALHARVSPGREPEYDEHSGWTQYQEHELKQGTSYRHLSRESTSSLLPSPFSQDTRRPANSEGQYRKRRGNTEAARRYRQRKVEREIQLEEKLEAVTHQRDELRGSLEAVEGELRAVARERDELRDKLEASGEELKTVTRERDAQRMKLKISGKIGRALDCI</sequence>
<evidence type="ECO:0000313" key="9">
    <source>
        <dbReference type="EMBL" id="OJJ52293.1"/>
    </source>
</evidence>
<keyword evidence="6" id="KW-0175">Coiled coil</keyword>
<evidence type="ECO:0000256" key="3">
    <source>
        <dbReference type="ARBA" id="ARBA00023125"/>
    </source>
</evidence>
<evidence type="ECO:0000313" key="10">
    <source>
        <dbReference type="Proteomes" id="UP000184356"/>
    </source>
</evidence>
<dbReference type="PANTHER" id="PTHR13044">
    <property type="entry name" value="ACTIVATING TRANSCRIPTION FACTOR ATF 4/5"/>
    <property type="match status" value="1"/>
</dbReference>
<dbReference type="Proteomes" id="UP000184356">
    <property type="component" value="Unassembled WGS sequence"/>
</dbReference>
<evidence type="ECO:0000256" key="5">
    <source>
        <dbReference type="ARBA" id="ARBA00023242"/>
    </source>
</evidence>
<evidence type="ECO:0000256" key="7">
    <source>
        <dbReference type="SAM" id="MobiDB-lite"/>
    </source>
</evidence>
<dbReference type="EMBL" id="KV878603">
    <property type="protein sequence ID" value="OJJ52293.1"/>
    <property type="molecule type" value="Genomic_DNA"/>
</dbReference>
<proteinExistence type="predicted"/>
<feature type="coiled-coil region" evidence="6">
    <location>
        <begin position="158"/>
        <end position="206"/>
    </location>
</feature>
<dbReference type="OrthoDB" id="2257100at2759"/>
<feature type="region of interest" description="Disordered" evidence="7">
    <location>
        <begin position="1"/>
        <end position="144"/>
    </location>
</feature>
<dbReference type="GO" id="GO:0001228">
    <property type="term" value="F:DNA-binding transcription activator activity, RNA polymerase II-specific"/>
    <property type="evidence" value="ECO:0007669"/>
    <property type="project" value="TreeGrafter"/>
</dbReference>
<dbReference type="InterPro" id="IPR046347">
    <property type="entry name" value="bZIP_sf"/>
</dbReference>
<dbReference type="PANTHER" id="PTHR13044:SF14">
    <property type="entry name" value="CRYPTOCEPHAL, ISOFORM A"/>
    <property type="match status" value="1"/>
</dbReference>
<protein>
    <recommendedName>
        <fullName evidence="8">BZIP domain-containing protein</fullName>
    </recommendedName>
</protein>
<gene>
    <name evidence="9" type="ORF">ASPSYDRAFT_52217</name>
</gene>
<dbReference type="Pfam" id="PF07716">
    <property type="entry name" value="bZIP_2"/>
    <property type="match status" value="1"/>
</dbReference>
<evidence type="ECO:0000256" key="2">
    <source>
        <dbReference type="ARBA" id="ARBA00023015"/>
    </source>
</evidence>
<dbReference type="VEuPathDB" id="FungiDB:ASPSYDRAFT_52217"/>
<dbReference type="CDD" id="cd12193">
    <property type="entry name" value="bZIP_GCN4"/>
    <property type="match status" value="1"/>
</dbReference>
<feature type="compositionally biased region" description="Polar residues" evidence="7">
    <location>
        <begin position="17"/>
        <end position="27"/>
    </location>
</feature>
<dbReference type="SMART" id="SM00338">
    <property type="entry name" value="BRLZ"/>
    <property type="match status" value="1"/>
</dbReference>
<dbReference type="STRING" id="1036612.A0A1L9SZ32"/>
<keyword evidence="5" id="KW-0539">Nucleus</keyword>
<organism evidence="9 10">
    <name type="scientific">Aspergillus sydowii CBS 593.65</name>
    <dbReference type="NCBI Taxonomy" id="1036612"/>
    <lineage>
        <taxon>Eukaryota</taxon>
        <taxon>Fungi</taxon>
        <taxon>Dikarya</taxon>
        <taxon>Ascomycota</taxon>
        <taxon>Pezizomycotina</taxon>
        <taxon>Eurotiomycetes</taxon>
        <taxon>Eurotiomycetidae</taxon>
        <taxon>Eurotiales</taxon>
        <taxon>Aspergillaceae</taxon>
        <taxon>Aspergillus</taxon>
        <taxon>Aspergillus subgen. Nidulantes</taxon>
    </lineage>
</organism>
<keyword evidence="10" id="KW-1185">Reference proteome</keyword>
<feature type="compositionally biased region" description="Basic and acidic residues" evidence="7">
    <location>
        <begin position="135"/>
        <end position="144"/>
    </location>
</feature>
<dbReference type="GO" id="GO:0000977">
    <property type="term" value="F:RNA polymerase II transcription regulatory region sequence-specific DNA binding"/>
    <property type="evidence" value="ECO:0007669"/>
    <property type="project" value="TreeGrafter"/>
</dbReference>
<comment type="subcellular location">
    <subcellularLocation>
        <location evidence="1">Nucleus</location>
    </subcellularLocation>
</comment>
<dbReference type="GeneID" id="63764522"/>
<reference evidence="10" key="1">
    <citation type="journal article" date="2017" name="Genome Biol.">
        <title>Comparative genomics reveals high biological diversity and specific adaptations in the industrially and medically important fungal genus Aspergillus.</title>
        <authorList>
            <person name="de Vries R.P."/>
            <person name="Riley R."/>
            <person name="Wiebenga A."/>
            <person name="Aguilar-Osorio G."/>
            <person name="Amillis S."/>
            <person name="Uchima C.A."/>
            <person name="Anderluh G."/>
            <person name="Asadollahi M."/>
            <person name="Askin M."/>
            <person name="Barry K."/>
            <person name="Battaglia E."/>
            <person name="Bayram O."/>
            <person name="Benocci T."/>
            <person name="Braus-Stromeyer S.A."/>
            <person name="Caldana C."/>
            <person name="Canovas D."/>
            <person name="Cerqueira G.C."/>
            <person name="Chen F."/>
            <person name="Chen W."/>
            <person name="Choi C."/>
            <person name="Clum A."/>
            <person name="Dos Santos R.A."/>
            <person name="Damasio A.R."/>
            <person name="Diallinas G."/>
            <person name="Emri T."/>
            <person name="Fekete E."/>
            <person name="Flipphi M."/>
            <person name="Freyberg S."/>
            <person name="Gallo A."/>
            <person name="Gournas C."/>
            <person name="Habgood R."/>
            <person name="Hainaut M."/>
            <person name="Harispe M.L."/>
            <person name="Henrissat B."/>
            <person name="Hilden K.S."/>
            <person name="Hope R."/>
            <person name="Hossain A."/>
            <person name="Karabika E."/>
            <person name="Karaffa L."/>
            <person name="Karanyi Z."/>
            <person name="Krasevec N."/>
            <person name="Kuo A."/>
            <person name="Kusch H."/>
            <person name="LaButti K."/>
            <person name="Lagendijk E.L."/>
            <person name="Lapidus A."/>
            <person name="Levasseur A."/>
            <person name="Lindquist E."/>
            <person name="Lipzen A."/>
            <person name="Logrieco A.F."/>
            <person name="MacCabe A."/>
            <person name="Maekelae M.R."/>
            <person name="Malavazi I."/>
            <person name="Melin P."/>
            <person name="Meyer V."/>
            <person name="Mielnichuk N."/>
            <person name="Miskei M."/>
            <person name="Molnar A.P."/>
            <person name="Mule G."/>
            <person name="Ngan C.Y."/>
            <person name="Orejas M."/>
            <person name="Orosz E."/>
            <person name="Ouedraogo J.P."/>
            <person name="Overkamp K.M."/>
            <person name="Park H.-S."/>
            <person name="Perrone G."/>
            <person name="Piumi F."/>
            <person name="Punt P.J."/>
            <person name="Ram A.F."/>
            <person name="Ramon A."/>
            <person name="Rauscher S."/>
            <person name="Record E."/>
            <person name="Riano-Pachon D.M."/>
            <person name="Robert V."/>
            <person name="Roehrig J."/>
            <person name="Ruller R."/>
            <person name="Salamov A."/>
            <person name="Salih N.S."/>
            <person name="Samson R.A."/>
            <person name="Sandor E."/>
            <person name="Sanguinetti M."/>
            <person name="Schuetze T."/>
            <person name="Sepcic K."/>
            <person name="Shelest E."/>
            <person name="Sherlock G."/>
            <person name="Sophianopoulou V."/>
            <person name="Squina F.M."/>
            <person name="Sun H."/>
            <person name="Susca A."/>
            <person name="Todd R.B."/>
            <person name="Tsang A."/>
            <person name="Unkles S.E."/>
            <person name="van de Wiele N."/>
            <person name="van Rossen-Uffink D."/>
            <person name="Oliveira J.V."/>
            <person name="Vesth T.C."/>
            <person name="Visser J."/>
            <person name="Yu J.-H."/>
            <person name="Zhou M."/>
            <person name="Andersen M.R."/>
            <person name="Archer D.B."/>
            <person name="Baker S.E."/>
            <person name="Benoit I."/>
            <person name="Brakhage A.A."/>
            <person name="Braus G.H."/>
            <person name="Fischer R."/>
            <person name="Frisvad J.C."/>
            <person name="Goldman G.H."/>
            <person name="Houbraken J."/>
            <person name="Oakley B."/>
            <person name="Pocsi I."/>
            <person name="Scazzocchio C."/>
            <person name="Seiboth B."/>
            <person name="vanKuyk P.A."/>
            <person name="Wortman J."/>
            <person name="Dyer P.S."/>
            <person name="Grigoriev I.V."/>
        </authorList>
    </citation>
    <scope>NUCLEOTIDE SEQUENCE [LARGE SCALE GENOMIC DNA]</scope>
    <source>
        <strain evidence="10">CBS 593.65</strain>
    </source>
</reference>
<keyword evidence="4" id="KW-0804">Transcription</keyword>
<keyword evidence="2" id="KW-0805">Transcription regulation</keyword>
<name>A0A1L9SZ32_9EURO</name>
<dbReference type="PROSITE" id="PS50217">
    <property type="entry name" value="BZIP"/>
    <property type="match status" value="1"/>
</dbReference>
<dbReference type="InterPro" id="IPR004827">
    <property type="entry name" value="bZIP"/>
</dbReference>
<feature type="compositionally biased region" description="Polar residues" evidence="7">
    <location>
        <begin position="96"/>
        <end position="118"/>
    </location>
</feature>
<evidence type="ECO:0000256" key="6">
    <source>
        <dbReference type="SAM" id="Coils"/>
    </source>
</evidence>
<keyword evidence="3" id="KW-0238">DNA-binding</keyword>
<dbReference type="AlphaFoldDB" id="A0A1L9SZ32"/>
<dbReference type="Gene3D" id="3.30.160.60">
    <property type="entry name" value="Classic Zinc Finger"/>
    <property type="match status" value="1"/>
</dbReference>
<feature type="compositionally biased region" description="Basic and acidic residues" evidence="7">
    <location>
        <begin position="74"/>
        <end position="95"/>
    </location>
</feature>
<dbReference type="GO" id="GO:0005634">
    <property type="term" value="C:nucleus"/>
    <property type="evidence" value="ECO:0007669"/>
    <property type="project" value="UniProtKB-SubCell"/>
</dbReference>
<accession>A0A1L9SZ32</accession>
<evidence type="ECO:0000256" key="4">
    <source>
        <dbReference type="ARBA" id="ARBA00023163"/>
    </source>
</evidence>
<evidence type="ECO:0000259" key="8">
    <source>
        <dbReference type="PROSITE" id="PS50217"/>
    </source>
</evidence>
<dbReference type="SUPFAM" id="SSF57959">
    <property type="entry name" value="Leucine zipper domain"/>
    <property type="match status" value="1"/>
</dbReference>
<evidence type="ECO:0000256" key="1">
    <source>
        <dbReference type="ARBA" id="ARBA00004123"/>
    </source>
</evidence>
<feature type="domain" description="BZIP" evidence="8">
    <location>
        <begin position="126"/>
        <end position="189"/>
    </location>
</feature>
<dbReference type="RefSeq" id="XP_040696099.1">
    <property type="nucleotide sequence ID" value="XM_040848449.1"/>
</dbReference>